<dbReference type="EMBL" id="JARQWQ010000055">
    <property type="protein sequence ID" value="KAK2556553.1"/>
    <property type="molecule type" value="Genomic_DNA"/>
</dbReference>
<proteinExistence type="predicted"/>
<name>A0AAD9Q871_ACRCE</name>
<comment type="caution">
    <text evidence="1">The sequence shown here is derived from an EMBL/GenBank/DDBJ whole genome shotgun (WGS) entry which is preliminary data.</text>
</comment>
<gene>
    <name evidence="1" type="ORF">P5673_021465</name>
</gene>
<accession>A0AAD9Q871</accession>
<protein>
    <submittedName>
        <fullName evidence="1">Uncharacterized protein</fullName>
    </submittedName>
</protein>
<keyword evidence="2" id="KW-1185">Reference proteome</keyword>
<evidence type="ECO:0000313" key="2">
    <source>
        <dbReference type="Proteomes" id="UP001249851"/>
    </source>
</evidence>
<organism evidence="1 2">
    <name type="scientific">Acropora cervicornis</name>
    <name type="common">Staghorn coral</name>
    <dbReference type="NCBI Taxonomy" id="6130"/>
    <lineage>
        <taxon>Eukaryota</taxon>
        <taxon>Metazoa</taxon>
        <taxon>Cnidaria</taxon>
        <taxon>Anthozoa</taxon>
        <taxon>Hexacorallia</taxon>
        <taxon>Scleractinia</taxon>
        <taxon>Astrocoeniina</taxon>
        <taxon>Acroporidae</taxon>
        <taxon>Acropora</taxon>
    </lineage>
</organism>
<dbReference type="Proteomes" id="UP001249851">
    <property type="component" value="Unassembled WGS sequence"/>
</dbReference>
<sequence>MDSWDLKVDNPFPRGVDARPFAFETDTARLSVSCVPSISGNWASSLSASSDFLRPFPCVTGAVKRFLACSSSLAKLVCVCSHSLTFDFLLLFIVGEFSSASWFDDVLSYSNVKTLLSLSLLVYLSFGVITNTSLSPVLIDDFLLSPFAASCVFNELFLLVLDAASLSFVLSSSSGVTDALRKFFAFNLDDNSVLPLFCKSESCCLLGFLLLLVDGKCVSSPAECKLKLDEAIDVLR</sequence>
<dbReference type="AlphaFoldDB" id="A0AAD9Q871"/>
<reference evidence="1" key="1">
    <citation type="journal article" date="2023" name="G3 (Bethesda)">
        <title>Whole genome assembly and annotation of the endangered Caribbean coral Acropora cervicornis.</title>
        <authorList>
            <person name="Selwyn J.D."/>
            <person name="Vollmer S.V."/>
        </authorList>
    </citation>
    <scope>NUCLEOTIDE SEQUENCE</scope>
    <source>
        <strain evidence="1">K2</strain>
    </source>
</reference>
<evidence type="ECO:0000313" key="1">
    <source>
        <dbReference type="EMBL" id="KAK2556553.1"/>
    </source>
</evidence>
<reference evidence="1" key="2">
    <citation type="journal article" date="2023" name="Science">
        <title>Genomic signatures of disease resistance in endangered staghorn corals.</title>
        <authorList>
            <person name="Vollmer S.V."/>
            <person name="Selwyn J.D."/>
            <person name="Despard B.A."/>
            <person name="Roesel C.L."/>
        </authorList>
    </citation>
    <scope>NUCLEOTIDE SEQUENCE</scope>
    <source>
        <strain evidence="1">K2</strain>
    </source>
</reference>